<dbReference type="PANTHER" id="PTHR36306:SF1">
    <property type="entry name" value="ALPHA-AMYLASE-RELATED"/>
    <property type="match status" value="1"/>
</dbReference>
<keyword evidence="4" id="KW-0378">Hydrolase</keyword>
<dbReference type="Pfam" id="PF03065">
    <property type="entry name" value="Glyco_hydro_57"/>
    <property type="match status" value="1"/>
</dbReference>
<gene>
    <name evidence="4" type="ORF">GALL_383680</name>
</gene>
<dbReference type="InterPro" id="IPR052046">
    <property type="entry name" value="GH57_Enzymes"/>
</dbReference>
<proteinExistence type="inferred from homology"/>
<dbReference type="CDD" id="cd10796">
    <property type="entry name" value="GH57N_APU"/>
    <property type="match status" value="1"/>
</dbReference>
<evidence type="ECO:0000259" key="3">
    <source>
        <dbReference type="Pfam" id="PF03065"/>
    </source>
</evidence>
<name>A0A1J5Q8B5_9ZZZZ</name>
<feature type="domain" description="Glycoside hydrolase family 57 N-terminal" evidence="3">
    <location>
        <begin position="11"/>
        <end position="437"/>
    </location>
</feature>
<comment type="similarity">
    <text evidence="1">Belongs to the glycosyl hydrolase 57 family.</text>
</comment>
<dbReference type="AlphaFoldDB" id="A0A1J5Q8B5"/>
<dbReference type="PANTHER" id="PTHR36306">
    <property type="entry name" value="ALPHA-AMYLASE-RELATED-RELATED"/>
    <property type="match status" value="1"/>
</dbReference>
<evidence type="ECO:0000256" key="1">
    <source>
        <dbReference type="ARBA" id="ARBA00006821"/>
    </source>
</evidence>
<sequence length="586" mass="67193">MSHPRKLYVNFYWHMHQPDYRDYMTGEYVLPWTYLHAIKDYTDMAYHLEQNPKAKATFNFVPVLLDQLEDYADQFATHNMRDPLLALFLVEADALTAEQRKLIIDSCFKSNHSKMIEPFPRYRHLHEMFKLSETYGEESLDYLSGQYLMDLLVWYHLAWTGESVRREEELVARLMAKGGQFSMNDRLDMFALMGQLVTGIIPRYKALQAAGQIELSSTPHYHPILPLLLDFNSARDSMPDVVLPESPRYPGGLQRARAHIISAVETHYRRFGQPPRGMWPAEGSVSHPALMLLAEQGMRWAASGEGVLANSLRLAYGDSALPERQHYLYKPYRVTDGRNGLVTFFRDDKLSDKIGFEYSKWHGADAVSDFVRELEHIWHITDPDETPVVSIILDGENAWEYFPYNAYYFLTDLYQALAGHHHIELSTFSEVVSHCSPVADDEELLEVESFHGANIVLENLPAICAGSWVYGNFSTWIGSTDKNRGWDLLCEAKKNYDLAMSSKRLNAAEKALAERQLGDCEGSDWFWWFGDYNSGVSVQSFDRLYRRNLTNLYRLLHLPVPKILEKVISIGGGDPEGGGTMRRGEA</sequence>
<dbReference type="InterPro" id="IPR011330">
    <property type="entry name" value="Glyco_hydro/deAcase_b/a-brl"/>
</dbReference>
<dbReference type="EMBL" id="MLJW01001143">
    <property type="protein sequence ID" value="OIQ79886.1"/>
    <property type="molecule type" value="Genomic_DNA"/>
</dbReference>
<dbReference type="InterPro" id="IPR004300">
    <property type="entry name" value="Glyco_hydro_57_N"/>
</dbReference>
<comment type="caution">
    <text evidence="4">The sequence shown here is derived from an EMBL/GenBank/DDBJ whole genome shotgun (WGS) entry which is preliminary data.</text>
</comment>
<dbReference type="InterPro" id="IPR027291">
    <property type="entry name" value="Glyco_hydro_38_N_sf"/>
</dbReference>
<evidence type="ECO:0000313" key="4">
    <source>
        <dbReference type="EMBL" id="OIQ79886.1"/>
    </source>
</evidence>
<dbReference type="SUPFAM" id="SSF88713">
    <property type="entry name" value="Glycoside hydrolase/deacetylase"/>
    <property type="match status" value="1"/>
</dbReference>
<keyword evidence="2" id="KW-0119">Carbohydrate metabolism</keyword>
<protein>
    <submittedName>
        <fullName evidence="4">Glycosyl hydrolase family 57</fullName>
    </submittedName>
</protein>
<dbReference type="GO" id="GO:0005975">
    <property type="term" value="P:carbohydrate metabolic process"/>
    <property type="evidence" value="ECO:0007669"/>
    <property type="project" value="InterPro"/>
</dbReference>
<organism evidence="4">
    <name type="scientific">mine drainage metagenome</name>
    <dbReference type="NCBI Taxonomy" id="410659"/>
    <lineage>
        <taxon>unclassified sequences</taxon>
        <taxon>metagenomes</taxon>
        <taxon>ecological metagenomes</taxon>
    </lineage>
</organism>
<dbReference type="Gene3D" id="3.20.110.10">
    <property type="entry name" value="Glycoside hydrolase 38, N terminal domain"/>
    <property type="match status" value="1"/>
</dbReference>
<reference evidence="4" key="1">
    <citation type="submission" date="2016-10" db="EMBL/GenBank/DDBJ databases">
        <title>Sequence of Gallionella enrichment culture.</title>
        <authorList>
            <person name="Poehlein A."/>
            <person name="Muehling M."/>
            <person name="Daniel R."/>
        </authorList>
    </citation>
    <scope>NUCLEOTIDE SEQUENCE</scope>
</reference>
<accession>A0A1J5Q8B5</accession>
<dbReference type="GO" id="GO:0016787">
    <property type="term" value="F:hydrolase activity"/>
    <property type="evidence" value="ECO:0007669"/>
    <property type="project" value="UniProtKB-KW"/>
</dbReference>
<evidence type="ECO:0000256" key="2">
    <source>
        <dbReference type="ARBA" id="ARBA00023277"/>
    </source>
</evidence>